<dbReference type="SUPFAM" id="SSF102114">
    <property type="entry name" value="Radical SAM enzymes"/>
    <property type="match status" value="1"/>
</dbReference>
<dbReference type="CDD" id="cd01335">
    <property type="entry name" value="Radical_SAM"/>
    <property type="match status" value="1"/>
</dbReference>
<keyword evidence="2" id="KW-0479">Metal-binding</keyword>
<dbReference type="AlphaFoldDB" id="A0A3B0ZNW1"/>
<keyword evidence="4" id="KW-0411">Iron-sulfur</keyword>
<evidence type="ECO:0000256" key="4">
    <source>
        <dbReference type="ARBA" id="ARBA00023014"/>
    </source>
</evidence>
<evidence type="ECO:0000256" key="3">
    <source>
        <dbReference type="ARBA" id="ARBA00023004"/>
    </source>
</evidence>
<proteinExistence type="predicted"/>
<dbReference type="Gene3D" id="3.20.20.70">
    <property type="entry name" value="Aldolase class I"/>
    <property type="match status" value="1"/>
</dbReference>
<dbReference type="Pfam" id="PF04055">
    <property type="entry name" value="Radical_SAM"/>
    <property type="match status" value="1"/>
</dbReference>
<keyword evidence="3" id="KW-0408">Iron</keyword>
<dbReference type="PROSITE" id="PS51918">
    <property type="entry name" value="RADICAL_SAM"/>
    <property type="match status" value="1"/>
</dbReference>
<dbReference type="InterPro" id="IPR050377">
    <property type="entry name" value="Radical_SAM_PqqE_MftC-like"/>
</dbReference>
<dbReference type="InterPro" id="IPR058240">
    <property type="entry name" value="rSAM_sf"/>
</dbReference>
<evidence type="ECO:0000313" key="6">
    <source>
        <dbReference type="EMBL" id="VAW82296.1"/>
    </source>
</evidence>
<dbReference type="EMBL" id="UOFK01000307">
    <property type="protein sequence ID" value="VAW82296.1"/>
    <property type="molecule type" value="Genomic_DNA"/>
</dbReference>
<dbReference type="SFLD" id="SFLDS00029">
    <property type="entry name" value="Radical_SAM"/>
    <property type="match status" value="1"/>
</dbReference>
<reference evidence="6" key="1">
    <citation type="submission" date="2018-06" db="EMBL/GenBank/DDBJ databases">
        <authorList>
            <person name="Zhirakovskaya E."/>
        </authorList>
    </citation>
    <scope>NUCLEOTIDE SEQUENCE</scope>
</reference>
<evidence type="ECO:0000259" key="5">
    <source>
        <dbReference type="PROSITE" id="PS51918"/>
    </source>
</evidence>
<accession>A0A3B0ZNW1</accession>
<dbReference type="PANTHER" id="PTHR11228:SF7">
    <property type="entry name" value="PQQA PEPTIDE CYCLASE"/>
    <property type="match status" value="1"/>
</dbReference>
<protein>
    <recommendedName>
        <fullName evidence="5">Radical SAM core domain-containing protein</fullName>
    </recommendedName>
</protein>
<evidence type="ECO:0000256" key="1">
    <source>
        <dbReference type="ARBA" id="ARBA00022691"/>
    </source>
</evidence>
<dbReference type="InterPro" id="IPR007197">
    <property type="entry name" value="rSAM"/>
</dbReference>
<dbReference type="GO" id="GO:0051536">
    <property type="term" value="F:iron-sulfur cluster binding"/>
    <property type="evidence" value="ECO:0007669"/>
    <property type="project" value="UniProtKB-KW"/>
</dbReference>
<keyword evidence="1" id="KW-0949">S-adenosyl-L-methionine</keyword>
<dbReference type="PANTHER" id="PTHR11228">
    <property type="entry name" value="RADICAL SAM DOMAIN PROTEIN"/>
    <property type="match status" value="1"/>
</dbReference>
<dbReference type="GO" id="GO:0003824">
    <property type="term" value="F:catalytic activity"/>
    <property type="evidence" value="ECO:0007669"/>
    <property type="project" value="InterPro"/>
</dbReference>
<dbReference type="InterPro" id="IPR013785">
    <property type="entry name" value="Aldolase_TIM"/>
</dbReference>
<organism evidence="6">
    <name type="scientific">hydrothermal vent metagenome</name>
    <dbReference type="NCBI Taxonomy" id="652676"/>
    <lineage>
        <taxon>unclassified sequences</taxon>
        <taxon>metagenomes</taxon>
        <taxon>ecological metagenomes</taxon>
    </lineage>
</organism>
<gene>
    <name evidence="6" type="ORF">MNBD_GAMMA13-1328</name>
</gene>
<feature type="domain" description="Radical SAM core" evidence="5">
    <location>
        <begin position="1"/>
        <end position="219"/>
    </location>
</feature>
<dbReference type="GO" id="GO:0046872">
    <property type="term" value="F:metal ion binding"/>
    <property type="evidence" value="ECO:0007669"/>
    <property type="project" value="UniProtKB-KW"/>
</dbReference>
<dbReference type="SFLD" id="SFLDG01067">
    <property type="entry name" value="SPASM/twitch_domain_containing"/>
    <property type="match status" value="1"/>
</dbReference>
<evidence type="ECO:0000256" key="2">
    <source>
        <dbReference type="ARBA" id="ARBA00022723"/>
    </source>
</evidence>
<name>A0A3B0ZNW1_9ZZZZ</name>
<sequence length="422" mass="47514">MLGKVLSLELTERCNIRCAHCLVGCEPKTGRNMDSAVAIEAIDAAVECGFSLVSVSGGEPLLARRTLRKTLKAAAQKSMAVRLITNASWARTDKKTNTLIEQLVAEGLTHLSISADRYHQEFVPLENVRRLVRAARKQPLHVEINLVLSRDEQTVEILRHVAKWDVAIAITPLARQGRARDLYHKRFFDGHCAVGCQVVKSPGVDVEGSVNICCNLSGKLWRRMHPKWPFRVGHVAQDGVKTALELQDNDFSRCILQWGPMCVADRVAKQLGEPRRFTGPCEACWYLAEDCKRTELAMQLVCEGIDVQDSWDTPLNLAVLDGVYRLADISEIIDFQMSGHLSEEGKETKGFMFTFSRPDKRREFLLLDATSADEISGWLDKKSRGKNIRVEVETNNESIVEEVRRRMLYAQLVDSRAITRIN</sequence>